<dbReference type="Pfam" id="PF18911">
    <property type="entry name" value="PKD_4"/>
    <property type="match status" value="1"/>
</dbReference>
<dbReference type="Gene3D" id="2.120.10.30">
    <property type="entry name" value="TolB, C-terminal domain"/>
    <property type="match status" value="1"/>
</dbReference>
<feature type="domain" description="PA14" evidence="3">
    <location>
        <begin position="630"/>
        <end position="783"/>
    </location>
</feature>
<protein>
    <submittedName>
        <fullName evidence="4">PA14 domain-containing protein</fullName>
    </submittedName>
</protein>
<sequence>MATVACIAATLLLVTAPAKAAPPDGFQTSLVVGAGLDGPSGFEVAPDGRIFILERTGKIKIFKDGRLLPQPFAELPSEATGDRGLIGIAFDPDFGTANHYVYFYYTGLDLLNHLVRFDASTDVGTDGPYTIFQTQSLSQHLHVGGSIRFGPDGKLYFAVGDNGYSSNAQDLSNPHGKILRINKDGSIPADNPFSGQAGKVGAIWAYGFRNPWRFQFDSATGRLYGGDVGDFTWEEVNRIVKGGNYGWPLKEGKCTADCAGFVDPIYTYNHDGESAAVTGGPVYHGTMFPAGYRGNLFFGDYAKGFIRRAELDGSGNVTAVHDFDTNAGSVVDLKEAPDGSLYYLNYYPGELRRITYNTTTHLPVANATADVTKGLQPLTVHFSSAGSSDPDGDTLAYRWDFGDGTTSTAANPAKTYANIGVYTAQLTVSDGHDEVPAKPIVVQVGVPPKVTVAVPADGALYRAGDTITYNAFATDAAGFDLNDGAIKTEVRLHHHTHFHPFVGPLTGRAGTFTIPTTGEASADTWYEIIVTATDTNGLSTSKSINIYPRKSHITLRTEPAGLGTMLDGVPVATPLTVEGVIGFQRELAAPPTAVAADGTVYHFTGWSDGKAIRHTIATPEADATYTATYAPSPAFSGAYFANKNLSGTPVLTRSDPQVNFVWGPSAPDPAVPADEFSVRWTKTQYFAAGRYRFTTVSDDGMRLFIDNKRVIDQWRGQSGTAYTYVGDLGAGNHTIVLEYFDEGGDALAKLDWDTTTDQPAQSFLAKYWNTPGAGSAPAMPTGTPTVSRQEPEIDHDWGAGSPAAGVTPDHFVARWTGTLIFTQGEYDFTVTADDGVRLSVDGVRVIDKWIDQGPTSYTARVLLDSGPHNIVMDYYDNGGDAMARLRYLKVGDVQDSSAYTAEFWNTPTAADSPPIPTRAPDLVRQDTSVNFDWGGGSPDPAIAPDHFVARWTRTDMLPAGVYRFSGASDDGIRVFVDNVPVVDRWQNQNAPYSVDKVLLSGTHTIRVEYYENGGGALVGFDYERIGDVVPQDGYTAEYFTNMNLAGAPALTRQDDTVNFDWGDGSPDPAIPADGFSARWTRSAQLVAGYYAFTVTADDGVRLFVDGVKVLDKWVDQGPTRYSVTRALAEGTHTIVLEYYEHGAGAVARMDVVKTDQPPPQAVPYVAEYFTNPTLTGPAVLTRNEDEIDADWGAGSPDPSVPADGFSARWTRTVQLDAGTYRFSATGDDGIRVKLDGNVVIDGWSDHAPTTYTADVPIAAGQHTVVVEYYESGGGAAARFSLTGGQP</sequence>
<dbReference type="InterPro" id="IPR037524">
    <property type="entry name" value="PA14/GLEYA"/>
</dbReference>
<feature type="domain" description="PA14" evidence="3">
    <location>
        <begin position="1159"/>
        <end position="1286"/>
    </location>
</feature>
<feature type="signal peptide" evidence="1">
    <location>
        <begin position="1"/>
        <end position="20"/>
    </location>
</feature>
<accession>A0ABY5VP68</accession>
<dbReference type="Gene3D" id="2.60.40.10">
    <property type="entry name" value="Immunoglobulins"/>
    <property type="match status" value="2"/>
</dbReference>
<gene>
    <name evidence="4" type="ORF">Dfulv_27770</name>
</gene>
<dbReference type="PROSITE" id="PS51820">
    <property type="entry name" value="PA14"/>
    <property type="match status" value="5"/>
</dbReference>
<dbReference type="InterPro" id="IPR000601">
    <property type="entry name" value="PKD_dom"/>
</dbReference>
<dbReference type="SMART" id="SM00758">
    <property type="entry name" value="PA14"/>
    <property type="match status" value="5"/>
</dbReference>
<evidence type="ECO:0000259" key="2">
    <source>
        <dbReference type="PROSITE" id="PS50093"/>
    </source>
</evidence>
<dbReference type="InterPro" id="IPR011042">
    <property type="entry name" value="6-blade_b-propeller_TolB-like"/>
</dbReference>
<dbReference type="Proteomes" id="UP001059617">
    <property type="component" value="Chromosome"/>
</dbReference>
<dbReference type="Pfam" id="PF07995">
    <property type="entry name" value="GSDH"/>
    <property type="match status" value="1"/>
</dbReference>
<dbReference type="SUPFAM" id="SSF49299">
    <property type="entry name" value="PKD domain"/>
    <property type="match status" value="1"/>
</dbReference>
<dbReference type="Pfam" id="PF07691">
    <property type="entry name" value="PA14"/>
    <property type="match status" value="5"/>
</dbReference>
<dbReference type="RefSeq" id="WP_259856426.1">
    <property type="nucleotide sequence ID" value="NZ_BAAAST010000062.1"/>
</dbReference>
<reference evidence="4" key="2">
    <citation type="submission" date="2022-09" db="EMBL/GenBank/DDBJ databases">
        <title>Biosynthetic gene clusters of Dactylosporangioum fulvum.</title>
        <authorList>
            <person name="Caradec T."/>
        </authorList>
    </citation>
    <scope>NUCLEOTIDE SEQUENCE</scope>
    <source>
        <strain evidence="4">NRRL B-16292</strain>
    </source>
</reference>
<feature type="domain" description="PKD" evidence="2">
    <location>
        <begin position="363"/>
        <end position="430"/>
    </location>
</feature>
<feature type="domain" description="PA14" evidence="3">
    <location>
        <begin position="894"/>
        <end position="1036"/>
    </location>
</feature>
<feature type="chain" id="PRO_5046486742" evidence="1">
    <location>
        <begin position="21"/>
        <end position="1286"/>
    </location>
</feature>
<evidence type="ECO:0000256" key="1">
    <source>
        <dbReference type="SAM" id="SignalP"/>
    </source>
</evidence>
<evidence type="ECO:0000313" key="4">
    <source>
        <dbReference type="EMBL" id="UWP78965.1"/>
    </source>
</evidence>
<dbReference type="SUPFAM" id="SSF50952">
    <property type="entry name" value="Soluble quinoprotein glucose dehydrogenase"/>
    <property type="match status" value="1"/>
</dbReference>
<dbReference type="PROSITE" id="PS50093">
    <property type="entry name" value="PKD"/>
    <property type="match status" value="1"/>
</dbReference>
<feature type="domain" description="PA14" evidence="3">
    <location>
        <begin position="1029"/>
        <end position="1166"/>
    </location>
</feature>
<dbReference type="PANTHER" id="PTHR19328:SF13">
    <property type="entry name" value="HIPL1 PROTEIN"/>
    <property type="match status" value="1"/>
</dbReference>
<reference evidence="4" key="1">
    <citation type="submission" date="2021-04" db="EMBL/GenBank/DDBJ databases">
        <authorList>
            <person name="Hartkoorn R.C."/>
            <person name="Beaudoing E."/>
            <person name="Hot D."/>
        </authorList>
    </citation>
    <scope>NUCLEOTIDE SEQUENCE</scope>
    <source>
        <strain evidence="4">NRRL B-16292</strain>
    </source>
</reference>
<dbReference type="SMART" id="SM00089">
    <property type="entry name" value="PKD"/>
    <property type="match status" value="1"/>
</dbReference>
<dbReference type="InterPro" id="IPR022409">
    <property type="entry name" value="PKD/Chitinase_dom"/>
</dbReference>
<evidence type="ECO:0000259" key="3">
    <source>
        <dbReference type="PROSITE" id="PS51820"/>
    </source>
</evidence>
<dbReference type="InterPro" id="IPR035986">
    <property type="entry name" value="PKD_dom_sf"/>
</dbReference>
<dbReference type="InterPro" id="IPR011041">
    <property type="entry name" value="Quinoprot_gluc/sorb_DH_b-prop"/>
</dbReference>
<dbReference type="PANTHER" id="PTHR19328">
    <property type="entry name" value="HEDGEHOG-INTERACTING PROTEIN"/>
    <property type="match status" value="1"/>
</dbReference>
<dbReference type="SUPFAM" id="SSF56988">
    <property type="entry name" value="Anthrax protective antigen"/>
    <property type="match status" value="5"/>
</dbReference>
<keyword evidence="1" id="KW-0732">Signal</keyword>
<organism evidence="4 5">
    <name type="scientific">Dactylosporangium fulvum</name>
    <dbReference type="NCBI Taxonomy" id="53359"/>
    <lineage>
        <taxon>Bacteria</taxon>
        <taxon>Bacillati</taxon>
        <taxon>Actinomycetota</taxon>
        <taxon>Actinomycetes</taxon>
        <taxon>Micromonosporales</taxon>
        <taxon>Micromonosporaceae</taxon>
        <taxon>Dactylosporangium</taxon>
    </lineage>
</organism>
<name>A0ABY5VP68_9ACTN</name>
<keyword evidence="5" id="KW-1185">Reference proteome</keyword>
<dbReference type="InterPro" id="IPR012938">
    <property type="entry name" value="Glc/Sorbosone_DH"/>
</dbReference>
<dbReference type="Gene3D" id="3.90.182.10">
    <property type="entry name" value="Toxin - Anthrax Protective Antigen,domain 1"/>
    <property type="match status" value="5"/>
</dbReference>
<evidence type="ECO:0000313" key="5">
    <source>
        <dbReference type="Proteomes" id="UP001059617"/>
    </source>
</evidence>
<feature type="domain" description="PA14" evidence="3">
    <location>
        <begin position="775"/>
        <end position="901"/>
    </location>
</feature>
<dbReference type="InterPro" id="IPR011658">
    <property type="entry name" value="PA14_dom"/>
</dbReference>
<dbReference type="InterPro" id="IPR013783">
    <property type="entry name" value="Ig-like_fold"/>
</dbReference>
<proteinExistence type="predicted"/>
<dbReference type="EMBL" id="CP073720">
    <property type="protein sequence ID" value="UWP78965.1"/>
    <property type="molecule type" value="Genomic_DNA"/>
</dbReference>
<dbReference type="CDD" id="cd00146">
    <property type="entry name" value="PKD"/>
    <property type="match status" value="1"/>
</dbReference>